<dbReference type="OrthoDB" id="10258156at2759"/>
<evidence type="ECO:0000259" key="3">
    <source>
        <dbReference type="Pfam" id="PF13679"/>
    </source>
</evidence>
<dbReference type="PANTHER" id="PTHR12496:SF0">
    <property type="entry name" value="METHYLTRANSFERASE DOMAIN-CONTAINING PROTEIN"/>
    <property type="match status" value="1"/>
</dbReference>
<dbReference type="InterPro" id="IPR052220">
    <property type="entry name" value="METTL25"/>
</dbReference>
<feature type="domain" description="Methyltransferase" evidence="3">
    <location>
        <begin position="620"/>
        <end position="673"/>
    </location>
</feature>
<feature type="region of interest" description="Disordered" evidence="1">
    <location>
        <begin position="262"/>
        <end position="282"/>
    </location>
</feature>
<feature type="domain" description="Methyltransferase" evidence="3">
    <location>
        <begin position="324"/>
        <end position="398"/>
    </location>
</feature>
<dbReference type="SUPFAM" id="SSF53335">
    <property type="entry name" value="S-adenosyl-L-methionine-dependent methyltransferases"/>
    <property type="match status" value="1"/>
</dbReference>
<reference evidence="4" key="1">
    <citation type="journal article" date="2020" name="Fungal Divers.">
        <title>Resolving the Mortierellaceae phylogeny through synthesis of multi-gene phylogenetics and phylogenomics.</title>
        <authorList>
            <person name="Vandepol N."/>
            <person name="Liber J."/>
            <person name="Desiro A."/>
            <person name="Na H."/>
            <person name="Kennedy M."/>
            <person name="Barry K."/>
            <person name="Grigoriev I.V."/>
            <person name="Miller A.N."/>
            <person name="O'Donnell K."/>
            <person name="Stajich J.E."/>
            <person name="Bonito G."/>
        </authorList>
    </citation>
    <scope>NUCLEOTIDE SEQUENCE</scope>
    <source>
        <strain evidence="4">REB-010B</strain>
    </source>
</reference>
<accession>A0A9P6UVD0</accession>
<feature type="compositionally biased region" description="Polar residues" evidence="1">
    <location>
        <begin position="517"/>
        <end position="537"/>
    </location>
</feature>
<keyword evidence="4" id="KW-0489">Methyltransferase</keyword>
<organism evidence="4 5">
    <name type="scientific">Dissophora globulifera</name>
    <dbReference type="NCBI Taxonomy" id="979702"/>
    <lineage>
        <taxon>Eukaryota</taxon>
        <taxon>Fungi</taxon>
        <taxon>Fungi incertae sedis</taxon>
        <taxon>Mucoromycota</taxon>
        <taxon>Mortierellomycotina</taxon>
        <taxon>Mortierellomycetes</taxon>
        <taxon>Mortierellales</taxon>
        <taxon>Mortierellaceae</taxon>
        <taxon>Dissophora</taxon>
    </lineage>
</organism>
<feature type="compositionally biased region" description="Polar residues" evidence="1">
    <location>
        <begin position="422"/>
        <end position="431"/>
    </location>
</feature>
<dbReference type="GO" id="GO:0008168">
    <property type="term" value="F:methyltransferase activity"/>
    <property type="evidence" value="ECO:0007669"/>
    <property type="project" value="UniProtKB-KW"/>
</dbReference>
<dbReference type="AlphaFoldDB" id="A0A9P6UVD0"/>
<dbReference type="PANTHER" id="PTHR12496">
    <property type="entry name" value="CGI-41 METHYLTRANSFERASE"/>
    <property type="match status" value="1"/>
</dbReference>
<protein>
    <submittedName>
        <fullName evidence="4">Methyltransferase-like protein 25</fullName>
    </submittedName>
</protein>
<feature type="compositionally biased region" description="Low complexity" evidence="1">
    <location>
        <begin position="405"/>
        <end position="421"/>
    </location>
</feature>
<evidence type="ECO:0000313" key="5">
    <source>
        <dbReference type="Proteomes" id="UP000738325"/>
    </source>
</evidence>
<evidence type="ECO:0000256" key="2">
    <source>
        <dbReference type="SAM" id="SignalP"/>
    </source>
</evidence>
<dbReference type="Proteomes" id="UP000738325">
    <property type="component" value="Unassembled WGS sequence"/>
</dbReference>
<dbReference type="InterPro" id="IPR029063">
    <property type="entry name" value="SAM-dependent_MTases_sf"/>
</dbReference>
<evidence type="ECO:0000313" key="4">
    <source>
        <dbReference type="EMBL" id="KAG0322520.1"/>
    </source>
</evidence>
<feature type="compositionally biased region" description="Low complexity" evidence="1">
    <location>
        <begin position="495"/>
        <end position="507"/>
    </location>
</feature>
<feature type="compositionally biased region" description="Polar residues" evidence="1">
    <location>
        <begin position="262"/>
        <end position="278"/>
    </location>
</feature>
<feature type="region of interest" description="Disordered" evidence="1">
    <location>
        <begin position="405"/>
        <end position="537"/>
    </location>
</feature>
<name>A0A9P6UVD0_9FUNG</name>
<dbReference type="InterPro" id="IPR025714">
    <property type="entry name" value="Methyltranfer_dom"/>
</dbReference>
<keyword evidence="4" id="KW-0808">Transferase</keyword>
<feature type="region of interest" description="Disordered" evidence="1">
    <location>
        <begin position="603"/>
        <end position="629"/>
    </location>
</feature>
<proteinExistence type="predicted"/>
<evidence type="ECO:0000256" key="1">
    <source>
        <dbReference type="SAM" id="MobiDB-lite"/>
    </source>
</evidence>
<comment type="caution">
    <text evidence="4">The sequence shown here is derived from an EMBL/GenBank/DDBJ whole genome shotgun (WGS) entry which is preliminary data.</text>
</comment>
<dbReference type="Pfam" id="PF13679">
    <property type="entry name" value="Methyltransf_32"/>
    <property type="match status" value="2"/>
</dbReference>
<gene>
    <name evidence="4" type="primary">METTL25</name>
    <name evidence="4" type="ORF">BGZ99_003276</name>
</gene>
<feature type="signal peptide" evidence="2">
    <location>
        <begin position="1"/>
        <end position="21"/>
    </location>
</feature>
<dbReference type="EMBL" id="JAAAIP010000209">
    <property type="protein sequence ID" value="KAG0322520.1"/>
    <property type="molecule type" value="Genomic_DNA"/>
</dbReference>
<feature type="compositionally biased region" description="Basic residues" evidence="1">
    <location>
        <begin position="475"/>
        <end position="485"/>
    </location>
</feature>
<keyword evidence="5" id="KW-1185">Reference proteome</keyword>
<feature type="chain" id="PRO_5040464848" evidence="2">
    <location>
        <begin position="22"/>
        <end position="873"/>
    </location>
</feature>
<sequence length="873" mass="94776">MRITLFSVLSVLGLGLIGAEAATTNVVRIDPKKGLVCLILPPPGKLIGDTETIGHVQCTDGKPKLLPSNFFITKKFSTTANYTQAWGRMKPKTVGMLANDGGGQYDTHKDSGNNIAPGYPVFVELLEPDSGRWCIRFCHTLDKKYCNLGKSQYGCEGALGIKDCQPGAKQQQQQQQQQQRHDDGLCAFLPPGFDSFEEYLTSLRSFLASCEPLTDLMIVDYFTTKSWENRIPKDWRDAFESEQGRLSSLDLMKLVSNVQLRDFNTTPSSNSPGASTHGPTDWPESLKDFVRMVRKLSINRTVDPTFTKFKDTLDIHLIPGMSPKKLHEVEILSGLIASYAKERSIGSVIDLGAGQGYLSRVLAFQHQLCVLGVDSDTIQTCGAQTTQKRTEKLFVNKTKLKRSSAAAGRAGSGSASELSSSDTKTSTSCETSAPEASPALTAGETSGVGRSDDAPDTSTATAAIPGERISATPCKKAKRGSRSGVRHPVESIAAGGSSSSSSSSSNRGRGKSRSDDAQTVSPGTTAETGIARTSNSTSTLAAVVFPENNDSEKPQGGNPGVVDSAIDPTLATTPGSNFQLQHITHHITAATLPTLLKEHFPRKSKSELGRGSSGSIAVANTEDGVEEEEDDERWTLCGLHACGDLTSNMTKLYLESSATCLFSVGCCYHWITERFNKDGSVAITDGTHGFPLSATFNRHKAHLGDHGKMIACQSPERWLKYQKETEDAIHGHYFRALLHKLMVERDLYPGPPAVAPVLGRMGKHRLKGFPHYLTTAIQRLKLSTDVIRPEEAQAAYEEFLEQDLYRIGILWALRTMLGPLFEGMILLDRATYLHENIVGDGSNSKEKKGSVHLVAGFDVVESPRNMILIALKD</sequence>
<dbReference type="GO" id="GO:0032259">
    <property type="term" value="P:methylation"/>
    <property type="evidence" value="ECO:0007669"/>
    <property type="project" value="UniProtKB-KW"/>
</dbReference>
<keyword evidence="2" id="KW-0732">Signal</keyword>